<protein>
    <submittedName>
        <fullName evidence="1">Uncharacterized protein</fullName>
    </submittedName>
</protein>
<accession>A0A8H6C2A2</accession>
<evidence type="ECO:0000313" key="2">
    <source>
        <dbReference type="Proteomes" id="UP000536275"/>
    </source>
</evidence>
<sequence>MNIGRRIRPRKLHLRLYSQVKVPWSLETPITPKTVTDILPHFVQLPIEEQDTLIEKHPKLLNVQLQIMLYSESDSLKTFKFICKYGQHLQSEFIQIFIYNLLLSNNLKATTTLLHQLLHENKEFQMSNELWALYMDKYFRRFYSFLRSQYIYKSLLILQIESYAELGDLEQCLKLFTAFGFNHNQSDVKRNRNVQAGWENIHKRHEAIQTNENPLLYKDSKYDLDIHQNLLAEICNTELFNPIIHRNVYSSSKTGHNPVINGSISVNDLPALETLITEKVATMEMRELLHLTKMSHQSINLFIVAGLCNVNKPHMALQYLKTLSHIFPTISRKNLIKNQNFIRILHATQDVELAKEVMNYYRDIHNDYINVQVLQA</sequence>
<dbReference type="Proteomes" id="UP000536275">
    <property type="component" value="Unassembled WGS sequence"/>
</dbReference>
<evidence type="ECO:0000313" key="1">
    <source>
        <dbReference type="EMBL" id="KAF6070651.1"/>
    </source>
</evidence>
<name>A0A8H6C2A2_CANAX</name>
<organism evidence="1 2">
    <name type="scientific">Candida albicans</name>
    <name type="common">Yeast</name>
    <dbReference type="NCBI Taxonomy" id="5476"/>
    <lineage>
        <taxon>Eukaryota</taxon>
        <taxon>Fungi</taxon>
        <taxon>Dikarya</taxon>
        <taxon>Ascomycota</taxon>
        <taxon>Saccharomycotina</taxon>
        <taxon>Pichiomycetes</taxon>
        <taxon>Debaryomycetaceae</taxon>
        <taxon>Candida/Lodderomyces clade</taxon>
        <taxon>Candida</taxon>
    </lineage>
</organism>
<comment type="caution">
    <text evidence="1">The sequence shown here is derived from an EMBL/GenBank/DDBJ whole genome shotgun (WGS) entry which is preliminary data.</text>
</comment>
<dbReference type="AlphaFoldDB" id="A0A8H6C2A2"/>
<dbReference type="EMBL" id="JABWAD010000022">
    <property type="protein sequence ID" value="KAF6070651.1"/>
    <property type="molecule type" value="Genomic_DNA"/>
</dbReference>
<gene>
    <name evidence="1" type="ORF">FOB64_001751</name>
</gene>
<reference evidence="1 2" key="1">
    <citation type="submission" date="2020-03" db="EMBL/GenBank/DDBJ databases">
        <title>FDA dAtabase for Regulatory Grade micrObial Sequences (FDA-ARGOS): Supporting development and validation of Infectious Disease Dx tests.</title>
        <authorList>
            <person name="Campos J."/>
            <person name="Goldberg B."/>
            <person name="Tallon L."/>
            <person name="Sadzewicz L."/>
            <person name="Vavikolanu K."/>
            <person name="Mehta A."/>
            <person name="Aluvathingal J."/>
            <person name="Nadendla S."/>
            <person name="Nandy P."/>
            <person name="Geyer C."/>
            <person name="Yan Y."/>
            <person name="Sichtig H."/>
        </authorList>
    </citation>
    <scope>NUCLEOTIDE SEQUENCE [LARGE SCALE GENOMIC DNA]</scope>
    <source>
        <strain evidence="1 2">FDAARGOS_656</strain>
    </source>
</reference>
<proteinExistence type="predicted"/>